<dbReference type="KEGG" id="cap:CLDAP_27700"/>
<dbReference type="HOGENOM" id="CLU_043966_1_3_0"/>
<reference evidence="2 3" key="1">
    <citation type="submission" date="2012-02" db="EMBL/GenBank/DDBJ databases">
        <title>Complete genome sequence of Caldilinea aerophila DSM 14535 (= NBRC 102666).</title>
        <authorList>
            <person name="Oguchi A."/>
            <person name="Hosoyama A."/>
            <person name="Sekine M."/>
            <person name="Fukai R."/>
            <person name="Kato Y."/>
            <person name="Nakamura S."/>
            <person name="Hanada S."/>
            <person name="Yamazaki S."/>
            <person name="Fujita N."/>
        </authorList>
    </citation>
    <scope>NUCLEOTIDE SEQUENCE [LARGE SCALE GENOMIC DNA]</scope>
    <source>
        <strain evidence="3">DSM 14535 / JCM 11387 / NBRC 104270 / STL-6-O1</strain>
    </source>
</reference>
<dbReference type="PATRIC" id="fig|926550.5.peg.3008"/>
<keyword evidence="3" id="KW-1185">Reference proteome</keyword>
<feature type="domain" description="Bacterial bifunctional deaminase-reductase C-terminal" evidence="1">
    <location>
        <begin position="4"/>
        <end position="164"/>
    </location>
</feature>
<evidence type="ECO:0000313" key="2">
    <source>
        <dbReference type="EMBL" id="BAM00810.1"/>
    </source>
</evidence>
<evidence type="ECO:0000313" key="3">
    <source>
        <dbReference type="Proteomes" id="UP000007880"/>
    </source>
</evidence>
<dbReference type="Pfam" id="PF01872">
    <property type="entry name" value="RibD_C"/>
    <property type="match status" value="1"/>
</dbReference>
<dbReference type="InterPro" id="IPR024072">
    <property type="entry name" value="DHFR-like_dom_sf"/>
</dbReference>
<dbReference type="SUPFAM" id="SSF53597">
    <property type="entry name" value="Dihydrofolate reductase-like"/>
    <property type="match status" value="1"/>
</dbReference>
<dbReference type="STRING" id="926550.CLDAP_27700"/>
<dbReference type="eggNOG" id="COG0262">
    <property type="taxonomic scope" value="Bacteria"/>
</dbReference>
<name>I0I6C2_CALAS</name>
<dbReference type="EMBL" id="AP012337">
    <property type="protein sequence ID" value="BAM00810.1"/>
    <property type="molecule type" value="Genomic_DNA"/>
</dbReference>
<dbReference type="Proteomes" id="UP000007880">
    <property type="component" value="Chromosome"/>
</dbReference>
<organism evidence="2 3">
    <name type="scientific">Caldilinea aerophila (strain DSM 14535 / JCM 11387 / NBRC 104270 / STL-6-O1)</name>
    <dbReference type="NCBI Taxonomy" id="926550"/>
    <lineage>
        <taxon>Bacteria</taxon>
        <taxon>Bacillati</taxon>
        <taxon>Chloroflexota</taxon>
        <taxon>Caldilineae</taxon>
        <taxon>Caldilineales</taxon>
        <taxon>Caldilineaceae</taxon>
        <taxon>Caldilinea</taxon>
    </lineage>
</organism>
<proteinExistence type="predicted"/>
<dbReference type="GO" id="GO:0009231">
    <property type="term" value="P:riboflavin biosynthetic process"/>
    <property type="evidence" value="ECO:0007669"/>
    <property type="project" value="InterPro"/>
</dbReference>
<accession>I0I6C2</accession>
<gene>
    <name evidence="2" type="ordered locus">CLDAP_27700</name>
</gene>
<dbReference type="InterPro" id="IPR002734">
    <property type="entry name" value="RibDG_C"/>
</dbReference>
<dbReference type="Gene3D" id="3.40.430.10">
    <property type="entry name" value="Dihydrofolate Reductase, subunit A"/>
    <property type="match status" value="1"/>
</dbReference>
<dbReference type="GO" id="GO:0008703">
    <property type="term" value="F:5-amino-6-(5-phosphoribosylamino)uracil reductase activity"/>
    <property type="evidence" value="ECO:0007669"/>
    <property type="project" value="InterPro"/>
</dbReference>
<dbReference type="AlphaFoldDB" id="I0I6C2"/>
<sequence length="172" mass="19445">MFGMNVSLDGYVDHMAFSPSPTLFRHFIKEAQGQAGSVYGRRMYEVMRYWDDEHPEWDAAEHAFAAAWRKQSKWVVSRTLKSVGPNATLVEGDLASAIRKLKAERDGEIEVAGPSLAHSLTELGLIDEYRIYLHPVVLSHGKPYFAGPRPPLRLIAHDRIDEDVLRLVYVPA</sequence>
<protein>
    <recommendedName>
        <fullName evidence="1">Bacterial bifunctional deaminase-reductase C-terminal domain-containing protein</fullName>
    </recommendedName>
</protein>
<evidence type="ECO:0000259" key="1">
    <source>
        <dbReference type="Pfam" id="PF01872"/>
    </source>
</evidence>